<dbReference type="InterPro" id="IPR036291">
    <property type="entry name" value="NAD(P)-bd_dom_sf"/>
</dbReference>
<organism evidence="4 5">
    <name type="scientific">Mucilaginibacter limnophilus</name>
    <dbReference type="NCBI Taxonomy" id="1932778"/>
    <lineage>
        <taxon>Bacteria</taxon>
        <taxon>Pseudomonadati</taxon>
        <taxon>Bacteroidota</taxon>
        <taxon>Sphingobacteriia</taxon>
        <taxon>Sphingobacteriales</taxon>
        <taxon>Sphingobacteriaceae</taxon>
        <taxon>Mucilaginibacter</taxon>
    </lineage>
</organism>
<evidence type="ECO:0000256" key="1">
    <source>
        <dbReference type="ARBA" id="ARBA00006484"/>
    </source>
</evidence>
<dbReference type="PRINTS" id="PR00080">
    <property type="entry name" value="SDRFAMILY"/>
</dbReference>
<dbReference type="RefSeq" id="WP_127705527.1">
    <property type="nucleotide sequence ID" value="NZ_SACK01000005.1"/>
</dbReference>
<accession>A0A3S2VLW6</accession>
<dbReference type="AlphaFoldDB" id="A0A3S2VLW6"/>
<dbReference type="PIRSF" id="PIRSF000126">
    <property type="entry name" value="11-beta-HSD1"/>
    <property type="match status" value="1"/>
</dbReference>
<dbReference type="GO" id="GO:0016491">
    <property type="term" value="F:oxidoreductase activity"/>
    <property type="evidence" value="ECO:0007669"/>
    <property type="project" value="UniProtKB-KW"/>
</dbReference>
<comment type="similarity">
    <text evidence="1 3">Belongs to the short-chain dehydrogenases/reductases (SDR) family.</text>
</comment>
<dbReference type="PANTHER" id="PTHR42901">
    <property type="entry name" value="ALCOHOL DEHYDROGENASE"/>
    <property type="match status" value="1"/>
</dbReference>
<dbReference type="Pfam" id="PF00106">
    <property type="entry name" value="adh_short"/>
    <property type="match status" value="1"/>
</dbReference>
<keyword evidence="5" id="KW-1185">Reference proteome</keyword>
<gene>
    <name evidence="4" type="ORF">EOD41_12890</name>
</gene>
<dbReference type="SUPFAM" id="SSF51735">
    <property type="entry name" value="NAD(P)-binding Rossmann-fold domains"/>
    <property type="match status" value="1"/>
</dbReference>
<evidence type="ECO:0000313" key="4">
    <source>
        <dbReference type="EMBL" id="RVU00370.1"/>
    </source>
</evidence>
<evidence type="ECO:0000256" key="2">
    <source>
        <dbReference type="ARBA" id="ARBA00023002"/>
    </source>
</evidence>
<comment type="caution">
    <text evidence="4">The sequence shown here is derived from an EMBL/GenBank/DDBJ whole genome shotgun (WGS) entry which is preliminary data.</text>
</comment>
<keyword evidence="2" id="KW-0560">Oxidoreductase</keyword>
<dbReference type="EMBL" id="SACK01000005">
    <property type="protein sequence ID" value="RVU00370.1"/>
    <property type="molecule type" value="Genomic_DNA"/>
</dbReference>
<dbReference type="OrthoDB" id="9808814at2"/>
<dbReference type="InterPro" id="IPR002347">
    <property type="entry name" value="SDR_fam"/>
</dbReference>
<sequence length="267" mass="29063">MENNQKYALITGGSAGIGFELAKLFAADKYNLVLVALEEQELANAAAQLRQQGVEVITMAKDLFDRQNAYAVYDEVKAKGIQIDVLVNDAGQGAYGLFKDNDIERELLIIDLNIASLVILTKLFVQDMVARNEGKILNLASIASQTPGPWQAVYHATKAFVLSFSEGIRYELKDHNISVTALQPGATDTDFFAKADMLDAKIVQDKSSLSDPADVAKDGYEALMAGTDKVVSGFKNKAMMAMSNVTPETTLAGMMDQIQKPVDKDKE</sequence>
<reference evidence="4 5" key="1">
    <citation type="submission" date="2019-01" db="EMBL/GenBank/DDBJ databases">
        <authorList>
            <person name="Chen W.-M."/>
        </authorList>
    </citation>
    <scope>NUCLEOTIDE SEQUENCE [LARGE SCALE GENOMIC DNA]</scope>
    <source>
        <strain evidence="4 5">YBJ-36</strain>
    </source>
</reference>
<dbReference type="Proteomes" id="UP000282759">
    <property type="component" value="Unassembled WGS sequence"/>
</dbReference>
<proteinExistence type="inferred from homology"/>
<dbReference type="PANTHER" id="PTHR42901:SF1">
    <property type="entry name" value="ALCOHOL DEHYDROGENASE"/>
    <property type="match status" value="1"/>
</dbReference>
<evidence type="ECO:0000256" key="3">
    <source>
        <dbReference type="RuleBase" id="RU000363"/>
    </source>
</evidence>
<dbReference type="CDD" id="cd05233">
    <property type="entry name" value="SDR_c"/>
    <property type="match status" value="1"/>
</dbReference>
<protein>
    <submittedName>
        <fullName evidence="4">SDR family oxidoreductase</fullName>
    </submittedName>
</protein>
<dbReference type="PRINTS" id="PR00081">
    <property type="entry name" value="GDHRDH"/>
</dbReference>
<name>A0A3S2VLW6_9SPHI</name>
<dbReference type="Gene3D" id="3.40.50.720">
    <property type="entry name" value="NAD(P)-binding Rossmann-like Domain"/>
    <property type="match status" value="1"/>
</dbReference>
<evidence type="ECO:0000313" key="5">
    <source>
        <dbReference type="Proteomes" id="UP000282759"/>
    </source>
</evidence>